<sequence length="119" mass="12333">MPDGHQGKKMCEPSQGGSSQIPSQPSGVGGLVPETLVPYLISENSKLMGASWTGSWATSWRGSQAPQSALIVMEVVVALGRCSLGTVDSCDPTSLSFVVPMELGVCSLPGALQGLTWQV</sequence>
<evidence type="ECO:0000313" key="3">
    <source>
        <dbReference type="Proteomes" id="UP001266305"/>
    </source>
</evidence>
<evidence type="ECO:0000313" key="2">
    <source>
        <dbReference type="EMBL" id="KAK2107420.1"/>
    </source>
</evidence>
<evidence type="ECO:0000256" key="1">
    <source>
        <dbReference type="SAM" id="MobiDB-lite"/>
    </source>
</evidence>
<proteinExistence type="predicted"/>
<dbReference type="Proteomes" id="UP001266305">
    <property type="component" value="Unassembled WGS sequence"/>
</dbReference>
<comment type="caution">
    <text evidence="2">The sequence shown here is derived from an EMBL/GenBank/DDBJ whole genome shotgun (WGS) entry which is preliminary data.</text>
</comment>
<feature type="compositionally biased region" description="Basic and acidic residues" evidence="1">
    <location>
        <begin position="1"/>
        <end position="11"/>
    </location>
</feature>
<organism evidence="2 3">
    <name type="scientific">Saguinus oedipus</name>
    <name type="common">Cotton-top tamarin</name>
    <name type="synonym">Oedipomidas oedipus</name>
    <dbReference type="NCBI Taxonomy" id="9490"/>
    <lineage>
        <taxon>Eukaryota</taxon>
        <taxon>Metazoa</taxon>
        <taxon>Chordata</taxon>
        <taxon>Craniata</taxon>
        <taxon>Vertebrata</taxon>
        <taxon>Euteleostomi</taxon>
        <taxon>Mammalia</taxon>
        <taxon>Eutheria</taxon>
        <taxon>Euarchontoglires</taxon>
        <taxon>Primates</taxon>
        <taxon>Haplorrhini</taxon>
        <taxon>Platyrrhini</taxon>
        <taxon>Cebidae</taxon>
        <taxon>Callitrichinae</taxon>
        <taxon>Saguinus</taxon>
    </lineage>
</organism>
<accession>A0ABQ9VDI4</accession>
<reference evidence="2 3" key="1">
    <citation type="submission" date="2023-05" db="EMBL/GenBank/DDBJ databases">
        <title>B98-5 Cell Line De Novo Hybrid Assembly: An Optical Mapping Approach.</title>
        <authorList>
            <person name="Kananen K."/>
            <person name="Auerbach J.A."/>
            <person name="Kautto E."/>
            <person name="Blachly J.S."/>
        </authorList>
    </citation>
    <scope>NUCLEOTIDE SEQUENCE [LARGE SCALE GENOMIC DNA]</scope>
    <source>
        <strain evidence="2">B95-8</strain>
        <tissue evidence="2">Cell line</tissue>
    </source>
</reference>
<feature type="compositionally biased region" description="Low complexity" evidence="1">
    <location>
        <begin position="13"/>
        <end position="26"/>
    </location>
</feature>
<protein>
    <submittedName>
        <fullName evidence="2">Uncharacterized protein</fullName>
    </submittedName>
</protein>
<keyword evidence="3" id="KW-1185">Reference proteome</keyword>
<feature type="region of interest" description="Disordered" evidence="1">
    <location>
        <begin position="1"/>
        <end position="29"/>
    </location>
</feature>
<gene>
    <name evidence="2" type="ORF">P7K49_012585</name>
</gene>
<name>A0ABQ9VDI4_SAGOE</name>
<dbReference type="EMBL" id="JASSZA010000006">
    <property type="protein sequence ID" value="KAK2107420.1"/>
    <property type="molecule type" value="Genomic_DNA"/>
</dbReference>